<evidence type="ECO:0000313" key="3">
    <source>
        <dbReference type="Proteomes" id="UP000642070"/>
    </source>
</evidence>
<dbReference type="Proteomes" id="UP000642070">
    <property type="component" value="Unassembled WGS sequence"/>
</dbReference>
<keyword evidence="3" id="KW-1185">Reference proteome</keyword>
<reference evidence="2" key="1">
    <citation type="journal article" date="2014" name="Int. J. Syst. Evol. Microbiol.">
        <title>Complete genome sequence of Corynebacterium casei LMG S-19264T (=DSM 44701T), isolated from a smear-ripened cheese.</title>
        <authorList>
            <consortium name="US DOE Joint Genome Institute (JGI-PGF)"/>
            <person name="Walter F."/>
            <person name="Albersmeier A."/>
            <person name="Kalinowski J."/>
            <person name="Ruckert C."/>
        </authorList>
    </citation>
    <scope>NUCLEOTIDE SEQUENCE</scope>
    <source>
        <strain evidence="2">JCM 19831</strain>
    </source>
</reference>
<sequence length="76" mass="7848">MTGPGHGVPRGEGCGCDARPSRPHPRVLSGRLVGIGWPLADRIDLDRIAQTTLGQAEPEQRTAMAAGASAGRHGVP</sequence>
<accession>A0A917X2X2</accession>
<proteinExistence type="predicted"/>
<feature type="region of interest" description="Disordered" evidence="1">
    <location>
        <begin position="1"/>
        <end position="25"/>
    </location>
</feature>
<gene>
    <name evidence="2" type="ORF">GCM10007977_076390</name>
</gene>
<name>A0A917X2X2_9ACTN</name>
<organism evidence="2 3">
    <name type="scientific">Dactylosporangium sucinum</name>
    <dbReference type="NCBI Taxonomy" id="1424081"/>
    <lineage>
        <taxon>Bacteria</taxon>
        <taxon>Bacillati</taxon>
        <taxon>Actinomycetota</taxon>
        <taxon>Actinomycetes</taxon>
        <taxon>Micromonosporales</taxon>
        <taxon>Micromonosporaceae</taxon>
        <taxon>Dactylosporangium</taxon>
    </lineage>
</organism>
<evidence type="ECO:0000256" key="1">
    <source>
        <dbReference type="SAM" id="MobiDB-lite"/>
    </source>
</evidence>
<dbReference type="AlphaFoldDB" id="A0A917X2X2"/>
<evidence type="ECO:0000313" key="2">
    <source>
        <dbReference type="EMBL" id="GGM63493.1"/>
    </source>
</evidence>
<comment type="caution">
    <text evidence="2">The sequence shown here is derived from an EMBL/GenBank/DDBJ whole genome shotgun (WGS) entry which is preliminary data.</text>
</comment>
<protein>
    <submittedName>
        <fullName evidence="2">Uncharacterized protein</fullName>
    </submittedName>
</protein>
<feature type="region of interest" description="Disordered" evidence="1">
    <location>
        <begin position="53"/>
        <end position="76"/>
    </location>
</feature>
<dbReference type="EMBL" id="BMPI01000048">
    <property type="protein sequence ID" value="GGM63493.1"/>
    <property type="molecule type" value="Genomic_DNA"/>
</dbReference>
<reference evidence="2" key="2">
    <citation type="submission" date="2020-09" db="EMBL/GenBank/DDBJ databases">
        <authorList>
            <person name="Sun Q."/>
            <person name="Ohkuma M."/>
        </authorList>
    </citation>
    <scope>NUCLEOTIDE SEQUENCE</scope>
    <source>
        <strain evidence="2">JCM 19831</strain>
    </source>
</reference>
<feature type="compositionally biased region" description="Gly residues" evidence="1">
    <location>
        <begin position="1"/>
        <end position="14"/>
    </location>
</feature>